<dbReference type="InterPro" id="IPR004161">
    <property type="entry name" value="EFTu-like_2"/>
</dbReference>
<evidence type="ECO:0000256" key="6">
    <source>
        <dbReference type="ARBA" id="ARBA00029554"/>
    </source>
</evidence>
<keyword evidence="3" id="KW-0251">Elongation factor</keyword>
<gene>
    <name evidence="8" type="ORF">E1218_19335</name>
</gene>
<keyword evidence="5" id="KW-0342">GTP-binding</keyword>
<dbReference type="InterPro" id="IPR009000">
    <property type="entry name" value="Transl_B-barrel_sf"/>
</dbReference>
<dbReference type="RefSeq" id="WP_132322095.1">
    <property type="nucleotide sequence ID" value="NZ_SMKR01000082.1"/>
</dbReference>
<protein>
    <recommendedName>
        <fullName evidence="6">Elongation factor Tu</fullName>
    </recommendedName>
</protein>
<comment type="caution">
    <text evidence="8">The sequence shown here is derived from an EMBL/GenBank/DDBJ whole genome shotgun (WGS) entry which is preliminary data.</text>
</comment>
<dbReference type="FunFam" id="2.40.30.10:FF:000001">
    <property type="entry name" value="Elongation factor Tu"/>
    <property type="match status" value="1"/>
</dbReference>
<reference evidence="8 9" key="1">
    <citation type="submission" date="2019-02" db="EMBL/GenBank/DDBJ databases">
        <title>Draft genome sequences of novel Actinobacteria.</title>
        <authorList>
            <person name="Sahin N."/>
            <person name="Ay H."/>
            <person name="Saygin H."/>
        </authorList>
    </citation>
    <scope>NUCLEOTIDE SEQUENCE [LARGE SCALE GENOMIC DNA]</scope>
    <source>
        <strain evidence="8 9">16K104</strain>
    </source>
</reference>
<dbReference type="Gene3D" id="2.40.30.10">
    <property type="entry name" value="Translation factors"/>
    <property type="match status" value="1"/>
</dbReference>
<accession>A0A4R4WX80</accession>
<evidence type="ECO:0000256" key="1">
    <source>
        <dbReference type="ARBA" id="ARBA00022490"/>
    </source>
</evidence>
<dbReference type="PANTHER" id="PTHR43721:SF22">
    <property type="entry name" value="ELONGATION FACTOR TU, MITOCHONDRIAL"/>
    <property type="match status" value="1"/>
</dbReference>
<dbReference type="GO" id="GO:0005525">
    <property type="term" value="F:GTP binding"/>
    <property type="evidence" value="ECO:0007669"/>
    <property type="project" value="UniProtKB-KW"/>
</dbReference>
<name>A0A4R4WX80_9ACTN</name>
<dbReference type="EMBL" id="SMKR01000082">
    <property type="protein sequence ID" value="TDD22409.1"/>
    <property type="molecule type" value="Genomic_DNA"/>
</dbReference>
<keyword evidence="9" id="KW-1185">Reference proteome</keyword>
<proteinExistence type="predicted"/>
<dbReference type="InterPro" id="IPR050055">
    <property type="entry name" value="EF-Tu_GTPase"/>
</dbReference>
<dbReference type="Proteomes" id="UP000295172">
    <property type="component" value="Unassembled WGS sequence"/>
</dbReference>
<keyword evidence="1" id="KW-0963">Cytoplasm</keyword>
<dbReference type="PANTHER" id="PTHR43721">
    <property type="entry name" value="ELONGATION FACTOR TU-RELATED"/>
    <property type="match status" value="1"/>
</dbReference>
<dbReference type="OrthoDB" id="3829909at2"/>
<evidence type="ECO:0000256" key="2">
    <source>
        <dbReference type="ARBA" id="ARBA00022741"/>
    </source>
</evidence>
<organism evidence="8 9">
    <name type="scientific">Kribbella turkmenica</name>
    <dbReference type="NCBI Taxonomy" id="2530375"/>
    <lineage>
        <taxon>Bacteria</taxon>
        <taxon>Bacillati</taxon>
        <taxon>Actinomycetota</taxon>
        <taxon>Actinomycetes</taxon>
        <taxon>Propionibacteriales</taxon>
        <taxon>Kribbellaceae</taxon>
        <taxon>Kribbella</taxon>
    </lineage>
</organism>
<dbReference type="Pfam" id="PF03144">
    <property type="entry name" value="GTP_EFTU_D2"/>
    <property type="match status" value="1"/>
</dbReference>
<dbReference type="AlphaFoldDB" id="A0A4R4WX80"/>
<evidence type="ECO:0000313" key="8">
    <source>
        <dbReference type="EMBL" id="TDD22409.1"/>
    </source>
</evidence>
<evidence type="ECO:0000259" key="7">
    <source>
        <dbReference type="Pfam" id="PF03144"/>
    </source>
</evidence>
<dbReference type="GO" id="GO:0003746">
    <property type="term" value="F:translation elongation factor activity"/>
    <property type="evidence" value="ECO:0007669"/>
    <property type="project" value="UniProtKB-KW"/>
</dbReference>
<evidence type="ECO:0000313" key="9">
    <source>
        <dbReference type="Proteomes" id="UP000295172"/>
    </source>
</evidence>
<sequence>MGWKFWKRDSERPRDTVTRPQDVVPAGAFGLTIEDVFSITGRGTVVTGRVTAGTVTVGDQVLITRAGTPVLQTEVTGIEMFRKHVDVANAGENVGLLLRDVDRDQVVRGDVLSK</sequence>
<dbReference type="SUPFAM" id="SSF50447">
    <property type="entry name" value="Translation proteins"/>
    <property type="match status" value="1"/>
</dbReference>
<feature type="domain" description="Translation elongation factor EFTu-like" evidence="7">
    <location>
        <begin position="43"/>
        <end position="112"/>
    </location>
</feature>
<evidence type="ECO:0000256" key="3">
    <source>
        <dbReference type="ARBA" id="ARBA00022768"/>
    </source>
</evidence>
<evidence type="ECO:0000256" key="5">
    <source>
        <dbReference type="ARBA" id="ARBA00023134"/>
    </source>
</evidence>
<evidence type="ECO:0000256" key="4">
    <source>
        <dbReference type="ARBA" id="ARBA00022917"/>
    </source>
</evidence>
<keyword evidence="4" id="KW-0648">Protein biosynthesis</keyword>
<keyword evidence="2" id="KW-0547">Nucleotide-binding</keyword>